<proteinExistence type="predicted"/>
<dbReference type="SUPFAM" id="SSF57756">
    <property type="entry name" value="Retrovirus zinc finger-like domains"/>
    <property type="match status" value="1"/>
</dbReference>
<evidence type="ECO:0000313" key="1">
    <source>
        <dbReference type="EMBL" id="GJT38663.1"/>
    </source>
</evidence>
<keyword evidence="2" id="KW-1185">Reference proteome</keyword>
<evidence type="ECO:0000313" key="2">
    <source>
        <dbReference type="Proteomes" id="UP001151760"/>
    </source>
</evidence>
<comment type="caution">
    <text evidence="1">The sequence shown here is derived from an EMBL/GenBank/DDBJ whole genome shotgun (WGS) entry which is preliminary data.</text>
</comment>
<gene>
    <name evidence="1" type="ORF">Tco_0938528</name>
</gene>
<dbReference type="PANTHER" id="PTHR47718:SF7">
    <property type="entry name" value="PROTEIN FAR1-RELATED SEQUENCE"/>
    <property type="match status" value="1"/>
</dbReference>
<dbReference type="InterPro" id="IPR036875">
    <property type="entry name" value="Znf_CCHC_sf"/>
</dbReference>
<dbReference type="Proteomes" id="UP001151760">
    <property type="component" value="Unassembled WGS sequence"/>
</dbReference>
<organism evidence="1 2">
    <name type="scientific">Tanacetum coccineum</name>
    <dbReference type="NCBI Taxonomy" id="301880"/>
    <lineage>
        <taxon>Eukaryota</taxon>
        <taxon>Viridiplantae</taxon>
        <taxon>Streptophyta</taxon>
        <taxon>Embryophyta</taxon>
        <taxon>Tracheophyta</taxon>
        <taxon>Spermatophyta</taxon>
        <taxon>Magnoliopsida</taxon>
        <taxon>eudicotyledons</taxon>
        <taxon>Gunneridae</taxon>
        <taxon>Pentapetalae</taxon>
        <taxon>asterids</taxon>
        <taxon>campanulids</taxon>
        <taxon>Asterales</taxon>
        <taxon>Asteraceae</taxon>
        <taxon>Asteroideae</taxon>
        <taxon>Anthemideae</taxon>
        <taxon>Anthemidinae</taxon>
        <taxon>Tanacetum</taxon>
    </lineage>
</organism>
<dbReference type="PANTHER" id="PTHR47718">
    <property type="entry name" value="OS01G0519700 PROTEIN"/>
    <property type="match status" value="1"/>
</dbReference>
<accession>A0ABQ5DID4</accession>
<dbReference type="Gene3D" id="4.10.60.10">
    <property type="entry name" value="Zinc finger, CCHC-type"/>
    <property type="match status" value="1"/>
</dbReference>
<reference evidence="1" key="1">
    <citation type="journal article" date="2022" name="Int. J. Mol. Sci.">
        <title>Draft Genome of Tanacetum Coccineum: Genomic Comparison of Closely Related Tanacetum-Family Plants.</title>
        <authorList>
            <person name="Yamashiro T."/>
            <person name="Shiraishi A."/>
            <person name="Nakayama K."/>
            <person name="Satake H."/>
        </authorList>
    </citation>
    <scope>NUCLEOTIDE SEQUENCE</scope>
</reference>
<dbReference type="EMBL" id="BQNB010015321">
    <property type="protein sequence ID" value="GJT38663.1"/>
    <property type="molecule type" value="Genomic_DNA"/>
</dbReference>
<protein>
    <submittedName>
        <fullName evidence="1">FAR1-related sequence 5-like protein</fullName>
    </submittedName>
</protein>
<reference evidence="1" key="2">
    <citation type="submission" date="2022-01" db="EMBL/GenBank/DDBJ databases">
        <authorList>
            <person name="Yamashiro T."/>
            <person name="Shiraishi A."/>
            <person name="Satake H."/>
            <person name="Nakayama K."/>
        </authorList>
    </citation>
    <scope>NUCLEOTIDE SEQUENCE</scope>
</reference>
<sequence>MTTSGRSESIHSFFDGFVNSKTVLNEFVIQYDKAVEARRAAEEDEDFKTMNSMPVLSSINPIEAKAGASYTRKMFEVFKKEWVEATINLTHESLSKKLDEIVYRFGQVKIKKNLWRVVTFRLSNKKRHVKTLPDRYLLPRWTLNVRHKVGNGCIGLEDMHDKDEVSALALRNVRANCLKAVEKAKDSLSEIKKFNTLVVKFLEEQVIRKKSKDIVNASQDPCVVSSQVDMMPQISVRDPQVQITTKGRPKEATRIKSSLEAPKKRRCSYCKELGHYQNACKKKKEAEALLKRKA</sequence>
<name>A0ABQ5DID4_9ASTR</name>